<dbReference type="RefSeq" id="WP_060246000.1">
    <property type="nucleotide sequence ID" value="NZ_LPJR01000072.1"/>
</dbReference>
<feature type="compositionally biased region" description="Basic and acidic residues" evidence="1">
    <location>
        <begin position="109"/>
        <end position="119"/>
    </location>
</feature>
<organism evidence="2 3">
    <name type="scientific">Burkholderia pseudomultivorans</name>
    <dbReference type="NCBI Taxonomy" id="1207504"/>
    <lineage>
        <taxon>Bacteria</taxon>
        <taxon>Pseudomonadati</taxon>
        <taxon>Pseudomonadota</taxon>
        <taxon>Betaproteobacteria</taxon>
        <taxon>Burkholderiales</taxon>
        <taxon>Burkholderiaceae</taxon>
        <taxon>Burkholderia</taxon>
        <taxon>Burkholderia cepacia complex</taxon>
    </lineage>
</organism>
<dbReference type="InterPro" id="IPR010982">
    <property type="entry name" value="Lambda_DNA-bd_dom_sf"/>
</dbReference>
<accession>A0A132E8Q8</accession>
<reference evidence="2 3" key="1">
    <citation type="submission" date="2015-11" db="EMBL/GenBank/DDBJ databases">
        <title>Expanding the genomic diversity of Burkholderia species for the development of highly accurate diagnostics.</title>
        <authorList>
            <person name="Sahl J."/>
            <person name="Keim P."/>
            <person name="Wagner D."/>
        </authorList>
    </citation>
    <scope>NUCLEOTIDE SEQUENCE [LARGE SCALE GENOMIC DNA]</scope>
    <source>
        <strain evidence="2 3">MSMB368WGS</strain>
    </source>
</reference>
<dbReference type="Gene3D" id="1.10.260.40">
    <property type="entry name" value="lambda repressor-like DNA-binding domains"/>
    <property type="match status" value="1"/>
</dbReference>
<dbReference type="EMBL" id="LPJR01000072">
    <property type="protein sequence ID" value="KWF21670.1"/>
    <property type="molecule type" value="Genomic_DNA"/>
</dbReference>
<dbReference type="GO" id="GO:0003677">
    <property type="term" value="F:DNA binding"/>
    <property type="evidence" value="ECO:0007669"/>
    <property type="project" value="InterPro"/>
</dbReference>
<evidence type="ECO:0000313" key="3">
    <source>
        <dbReference type="Proteomes" id="UP000062912"/>
    </source>
</evidence>
<dbReference type="NCBIfam" id="TIGR02607">
    <property type="entry name" value="antidote_HigA"/>
    <property type="match status" value="1"/>
</dbReference>
<dbReference type="OrthoDB" id="5297543at2"/>
<feature type="region of interest" description="Disordered" evidence="1">
    <location>
        <begin position="96"/>
        <end position="119"/>
    </location>
</feature>
<gene>
    <name evidence="2" type="ORF">WT56_28795</name>
</gene>
<proteinExistence type="predicted"/>
<dbReference type="Proteomes" id="UP000062912">
    <property type="component" value="Unassembled WGS sequence"/>
</dbReference>
<comment type="caution">
    <text evidence="2">The sequence shown here is derived from an EMBL/GenBank/DDBJ whole genome shotgun (WGS) entry which is preliminary data.</text>
</comment>
<name>A0A132E8Q8_9BURK</name>
<dbReference type="InterPro" id="IPR013430">
    <property type="entry name" value="Toxin_antidote_HigA"/>
</dbReference>
<evidence type="ECO:0000313" key="2">
    <source>
        <dbReference type="EMBL" id="KWF21670.1"/>
    </source>
</evidence>
<dbReference type="AlphaFoldDB" id="A0A132E8Q8"/>
<sequence length="119" mass="13400">MCKKEHPHPGELLREDVLRGFGPDVASAAKRLGVSRSMLKRVLDGRTGISPNLAMHLERAGFGSGRFWMILQSIYDQRRWEQELAHMLDDVTPSNLHAEVDFGPPVGREIPDQDKLEPS</sequence>
<dbReference type="SUPFAM" id="SSF47413">
    <property type="entry name" value="lambda repressor-like DNA-binding domains"/>
    <property type="match status" value="1"/>
</dbReference>
<protein>
    <submittedName>
        <fullName evidence="2">HigA family addiction module antitoxin</fullName>
    </submittedName>
</protein>
<evidence type="ECO:0000256" key="1">
    <source>
        <dbReference type="SAM" id="MobiDB-lite"/>
    </source>
</evidence>